<keyword evidence="2" id="KW-1185">Reference proteome</keyword>
<dbReference type="PROSITE" id="PS50994">
    <property type="entry name" value="INTEGRASE"/>
    <property type="match status" value="1"/>
</dbReference>
<dbReference type="PANTHER" id="PTHR45835">
    <property type="entry name" value="YALI0A06105P"/>
    <property type="match status" value="1"/>
</dbReference>
<name>A0A1U7Y8E3_NICSY</name>
<dbReference type="Gene3D" id="3.30.420.10">
    <property type="entry name" value="Ribonuclease H-like superfamily/Ribonuclease H"/>
    <property type="match status" value="1"/>
</dbReference>
<dbReference type="SUPFAM" id="SSF53098">
    <property type="entry name" value="Ribonuclease H-like"/>
    <property type="match status" value="1"/>
</dbReference>
<feature type="non-terminal residue" evidence="3">
    <location>
        <position position="1"/>
    </location>
</feature>
<protein>
    <submittedName>
        <fullName evidence="3">Uncharacterized protein LOC104246299</fullName>
    </submittedName>
</protein>
<dbReference type="Pfam" id="PF17921">
    <property type="entry name" value="Integrase_H2C2"/>
    <property type="match status" value="1"/>
</dbReference>
<dbReference type="RefSeq" id="XP_009800397.1">
    <property type="nucleotide sequence ID" value="XM_009802095.1"/>
</dbReference>
<reference evidence="2" key="1">
    <citation type="journal article" date="2013" name="Genome Biol.">
        <title>Reference genomes and transcriptomes of Nicotiana sylvestris and Nicotiana tomentosiformis.</title>
        <authorList>
            <person name="Sierro N."/>
            <person name="Battey J.N."/>
            <person name="Ouadi S."/>
            <person name="Bovet L."/>
            <person name="Goepfert S."/>
            <person name="Bakaher N."/>
            <person name="Peitsch M.C."/>
            <person name="Ivanov N.V."/>
        </authorList>
    </citation>
    <scope>NUCLEOTIDE SEQUENCE [LARGE SCALE GENOMIC DNA]</scope>
</reference>
<dbReference type="InterPro" id="IPR012337">
    <property type="entry name" value="RNaseH-like_sf"/>
</dbReference>
<dbReference type="InterPro" id="IPR036397">
    <property type="entry name" value="RNaseH_sf"/>
</dbReference>
<dbReference type="STRING" id="4096.A0A1U7Y8E3"/>
<organism evidence="2 3">
    <name type="scientific">Nicotiana sylvestris</name>
    <name type="common">Wood tobacco</name>
    <name type="synonym">South American tobacco</name>
    <dbReference type="NCBI Taxonomy" id="4096"/>
    <lineage>
        <taxon>Eukaryota</taxon>
        <taxon>Viridiplantae</taxon>
        <taxon>Streptophyta</taxon>
        <taxon>Embryophyta</taxon>
        <taxon>Tracheophyta</taxon>
        <taxon>Spermatophyta</taxon>
        <taxon>Magnoliopsida</taxon>
        <taxon>eudicotyledons</taxon>
        <taxon>Gunneridae</taxon>
        <taxon>Pentapetalae</taxon>
        <taxon>asterids</taxon>
        <taxon>lamiids</taxon>
        <taxon>Solanales</taxon>
        <taxon>Solanaceae</taxon>
        <taxon>Nicotianoideae</taxon>
        <taxon>Nicotianeae</taxon>
        <taxon>Nicotiana</taxon>
    </lineage>
</organism>
<evidence type="ECO:0000313" key="3">
    <source>
        <dbReference type="RefSeq" id="XP_009800397.1"/>
    </source>
</evidence>
<dbReference type="Proteomes" id="UP000189701">
    <property type="component" value="Unplaced"/>
</dbReference>
<gene>
    <name evidence="3" type="primary">LOC104246299</name>
</gene>
<proteinExistence type="predicted"/>
<dbReference type="Gene3D" id="1.10.340.70">
    <property type="match status" value="1"/>
</dbReference>
<dbReference type="PANTHER" id="PTHR45835:SF99">
    <property type="entry name" value="CHROMO DOMAIN-CONTAINING PROTEIN-RELATED"/>
    <property type="match status" value="1"/>
</dbReference>
<feature type="domain" description="Integrase catalytic" evidence="1">
    <location>
        <begin position="60"/>
        <end position="164"/>
    </location>
</feature>
<dbReference type="eggNOG" id="KOG0017">
    <property type="taxonomic scope" value="Eukaryota"/>
</dbReference>
<reference evidence="3" key="2">
    <citation type="submission" date="2025-08" db="UniProtKB">
        <authorList>
            <consortium name="RefSeq"/>
        </authorList>
    </citation>
    <scope>IDENTIFICATION</scope>
    <source>
        <tissue evidence="3">Leaf</tissue>
    </source>
</reference>
<dbReference type="GO" id="GO:0015074">
    <property type="term" value="P:DNA integration"/>
    <property type="evidence" value="ECO:0007669"/>
    <property type="project" value="InterPro"/>
</dbReference>
<dbReference type="AlphaFoldDB" id="A0A1U7Y8E3"/>
<dbReference type="InterPro" id="IPR041588">
    <property type="entry name" value="Integrase_H2C2"/>
</dbReference>
<dbReference type="GO" id="GO:0003676">
    <property type="term" value="F:nucleic acid binding"/>
    <property type="evidence" value="ECO:0007669"/>
    <property type="project" value="InterPro"/>
</dbReference>
<evidence type="ECO:0000313" key="2">
    <source>
        <dbReference type="Proteomes" id="UP000189701"/>
    </source>
</evidence>
<evidence type="ECO:0000259" key="1">
    <source>
        <dbReference type="PROSITE" id="PS50994"/>
    </source>
</evidence>
<dbReference type="InterPro" id="IPR001584">
    <property type="entry name" value="Integrase_cat-core"/>
</dbReference>
<sequence>DEAHSSRYSIHLGSTKIYRDQRQHYWWQRINKDIVEYVARCLNFQQVKYEHQRPGGLLQQMTIPEWKWECITMDFVVGLPWTLRKIDAVWVILDRLTKSAHFIPVATTYTSERLAQIYIREIVWIHGMLVSVILDRGPQFTSHFWRVVQSELGTRVELSTAFHPDRRAFRADSSDIGEHAQGRFEHGEAKLYGTNLVKDALEKLKREGSLEHLTTEGYYEIREEGQAEPQLDESLGYEDEPIANVARQDFQLRSKRIFADLRLVHLVTRPTRILDIGSRFHALYLYTAHVNMTSKCLDLYLVATPPRVTGTSKRGTCIALWVLALSLVFEHCHVPLGTRKKRNRKDMFDKKTLQECDCLPMKLGSTSNSFIT</sequence>
<accession>A0A1U7Y8E3</accession>